<evidence type="ECO:0000313" key="2">
    <source>
        <dbReference type="EMBL" id="EFX77739.1"/>
    </source>
</evidence>
<gene>
    <name evidence="2" type="ORF">DAPPUDRAFT_247231</name>
</gene>
<feature type="compositionally biased region" description="Basic and acidic residues" evidence="1">
    <location>
        <begin position="1"/>
        <end position="19"/>
    </location>
</feature>
<dbReference type="HOGENOM" id="CLU_2724783_0_0_1"/>
<dbReference type="Proteomes" id="UP000000305">
    <property type="component" value="Unassembled WGS sequence"/>
</dbReference>
<evidence type="ECO:0000313" key="3">
    <source>
        <dbReference type="Proteomes" id="UP000000305"/>
    </source>
</evidence>
<reference evidence="2 3" key="1">
    <citation type="journal article" date="2011" name="Science">
        <title>The ecoresponsive genome of Daphnia pulex.</title>
        <authorList>
            <person name="Colbourne J.K."/>
            <person name="Pfrender M.E."/>
            <person name="Gilbert D."/>
            <person name="Thomas W.K."/>
            <person name="Tucker A."/>
            <person name="Oakley T.H."/>
            <person name="Tokishita S."/>
            <person name="Aerts A."/>
            <person name="Arnold G.J."/>
            <person name="Basu M.K."/>
            <person name="Bauer D.J."/>
            <person name="Caceres C.E."/>
            <person name="Carmel L."/>
            <person name="Casola C."/>
            <person name="Choi J.H."/>
            <person name="Detter J.C."/>
            <person name="Dong Q."/>
            <person name="Dusheyko S."/>
            <person name="Eads B.D."/>
            <person name="Frohlich T."/>
            <person name="Geiler-Samerotte K.A."/>
            <person name="Gerlach D."/>
            <person name="Hatcher P."/>
            <person name="Jogdeo S."/>
            <person name="Krijgsveld J."/>
            <person name="Kriventseva E.V."/>
            <person name="Kultz D."/>
            <person name="Laforsch C."/>
            <person name="Lindquist E."/>
            <person name="Lopez J."/>
            <person name="Manak J.R."/>
            <person name="Muller J."/>
            <person name="Pangilinan J."/>
            <person name="Patwardhan R.P."/>
            <person name="Pitluck S."/>
            <person name="Pritham E.J."/>
            <person name="Rechtsteiner A."/>
            <person name="Rho M."/>
            <person name="Rogozin I.B."/>
            <person name="Sakarya O."/>
            <person name="Salamov A."/>
            <person name="Schaack S."/>
            <person name="Shapiro H."/>
            <person name="Shiga Y."/>
            <person name="Skalitzky C."/>
            <person name="Smith Z."/>
            <person name="Souvorov A."/>
            <person name="Sung W."/>
            <person name="Tang Z."/>
            <person name="Tsuchiya D."/>
            <person name="Tu H."/>
            <person name="Vos H."/>
            <person name="Wang M."/>
            <person name="Wolf Y.I."/>
            <person name="Yamagata H."/>
            <person name="Yamada T."/>
            <person name="Ye Y."/>
            <person name="Shaw J.R."/>
            <person name="Andrews J."/>
            <person name="Crease T.J."/>
            <person name="Tang H."/>
            <person name="Lucas S.M."/>
            <person name="Robertson H.M."/>
            <person name="Bork P."/>
            <person name="Koonin E.V."/>
            <person name="Zdobnov E.M."/>
            <person name="Grigoriev I.V."/>
            <person name="Lynch M."/>
            <person name="Boore J.L."/>
        </authorList>
    </citation>
    <scope>NUCLEOTIDE SEQUENCE [LARGE SCALE GENOMIC DNA]</scope>
</reference>
<evidence type="ECO:0000256" key="1">
    <source>
        <dbReference type="SAM" id="MobiDB-lite"/>
    </source>
</evidence>
<dbReference type="AlphaFoldDB" id="E9GS10"/>
<dbReference type="InParanoid" id="E9GS10"/>
<feature type="region of interest" description="Disordered" evidence="1">
    <location>
        <begin position="1"/>
        <end position="25"/>
    </location>
</feature>
<sequence>MMRDTHLSEIQIKDTERGNPKHPPPAITSLLSSCIAPALLFSRMLLAELARSSSTRQQVYRQAKETGAVFYK</sequence>
<dbReference type="KEGG" id="dpx:DAPPUDRAFT_247231"/>
<dbReference type="EMBL" id="GL732561">
    <property type="protein sequence ID" value="EFX77739.1"/>
    <property type="molecule type" value="Genomic_DNA"/>
</dbReference>
<protein>
    <submittedName>
        <fullName evidence="2">Uncharacterized protein</fullName>
    </submittedName>
</protein>
<name>E9GS10_DAPPU</name>
<dbReference type="PROSITE" id="PS51257">
    <property type="entry name" value="PROKAR_LIPOPROTEIN"/>
    <property type="match status" value="1"/>
</dbReference>
<organism evidence="2 3">
    <name type="scientific">Daphnia pulex</name>
    <name type="common">Water flea</name>
    <dbReference type="NCBI Taxonomy" id="6669"/>
    <lineage>
        <taxon>Eukaryota</taxon>
        <taxon>Metazoa</taxon>
        <taxon>Ecdysozoa</taxon>
        <taxon>Arthropoda</taxon>
        <taxon>Crustacea</taxon>
        <taxon>Branchiopoda</taxon>
        <taxon>Diplostraca</taxon>
        <taxon>Cladocera</taxon>
        <taxon>Anomopoda</taxon>
        <taxon>Daphniidae</taxon>
        <taxon>Daphnia</taxon>
    </lineage>
</organism>
<accession>E9GS10</accession>
<keyword evidence="3" id="KW-1185">Reference proteome</keyword>
<proteinExistence type="predicted"/>